<evidence type="ECO:0000313" key="3">
    <source>
        <dbReference type="Proteomes" id="UP001521074"/>
    </source>
</evidence>
<feature type="transmembrane region" description="Helical" evidence="1">
    <location>
        <begin position="6"/>
        <end position="26"/>
    </location>
</feature>
<name>A0ABS8VWU0_9PROT</name>
<evidence type="ECO:0008006" key="4">
    <source>
        <dbReference type="Google" id="ProtNLM"/>
    </source>
</evidence>
<dbReference type="RefSeq" id="WP_232879085.1">
    <property type="nucleotide sequence ID" value="NZ_JAJSOJ010000081.1"/>
</dbReference>
<sequence length="76" mass="7644">MTDIGWICLAVILGGCALFAAALMLVSGRAEKTAEAQRAAAEADSIATTEAAMTSAQANAAPDDATLDARLKAGTF</sequence>
<reference evidence="2 3" key="1">
    <citation type="submission" date="2021-12" db="EMBL/GenBank/DDBJ databases">
        <title>Genome sequence of Acetobacter sicerae DmPark20a_162.</title>
        <authorList>
            <person name="Chaston J.M."/>
        </authorList>
    </citation>
    <scope>NUCLEOTIDE SEQUENCE [LARGE SCALE GENOMIC DNA]</scope>
    <source>
        <strain evidence="2 3">DmPark20a_162</strain>
    </source>
</reference>
<dbReference type="EMBL" id="JAJSOJ010000081">
    <property type="protein sequence ID" value="MCE0745448.1"/>
    <property type="molecule type" value="Genomic_DNA"/>
</dbReference>
<proteinExistence type="predicted"/>
<keyword evidence="3" id="KW-1185">Reference proteome</keyword>
<comment type="caution">
    <text evidence="2">The sequence shown here is derived from an EMBL/GenBank/DDBJ whole genome shotgun (WGS) entry which is preliminary data.</text>
</comment>
<gene>
    <name evidence="2" type="ORF">LWC05_16370</name>
</gene>
<evidence type="ECO:0000313" key="2">
    <source>
        <dbReference type="EMBL" id="MCE0745448.1"/>
    </source>
</evidence>
<protein>
    <recommendedName>
        <fullName evidence="4">Pilus assembly protein</fullName>
    </recommendedName>
</protein>
<organism evidence="2 3">
    <name type="scientific">Acetobacter sicerae</name>
    <dbReference type="NCBI Taxonomy" id="85325"/>
    <lineage>
        <taxon>Bacteria</taxon>
        <taxon>Pseudomonadati</taxon>
        <taxon>Pseudomonadota</taxon>
        <taxon>Alphaproteobacteria</taxon>
        <taxon>Acetobacterales</taxon>
        <taxon>Acetobacteraceae</taxon>
        <taxon>Acetobacter</taxon>
    </lineage>
</organism>
<accession>A0ABS8VWU0</accession>
<keyword evidence="1" id="KW-1133">Transmembrane helix</keyword>
<keyword evidence="1" id="KW-0472">Membrane</keyword>
<evidence type="ECO:0000256" key="1">
    <source>
        <dbReference type="SAM" id="Phobius"/>
    </source>
</evidence>
<dbReference type="Proteomes" id="UP001521074">
    <property type="component" value="Unassembled WGS sequence"/>
</dbReference>
<keyword evidence="1" id="KW-0812">Transmembrane</keyword>